<reference evidence="1 2" key="1">
    <citation type="submission" date="2019-03" db="EMBL/GenBank/DDBJ databases">
        <title>Rhodosporidium diobovatum UCD-FST 08-225 genome sequencing, assembly, and annotation.</title>
        <authorList>
            <person name="Fakankun I.U."/>
            <person name="Fristensky B."/>
            <person name="Levin D.B."/>
        </authorList>
    </citation>
    <scope>NUCLEOTIDE SEQUENCE [LARGE SCALE GENOMIC DNA]</scope>
    <source>
        <strain evidence="1 2">UCD-FST 08-225</strain>
    </source>
</reference>
<keyword evidence="2" id="KW-1185">Reference proteome</keyword>
<dbReference type="AlphaFoldDB" id="A0A5C5G7F1"/>
<name>A0A5C5G7F1_9BASI</name>
<comment type="caution">
    <text evidence="1">The sequence shown here is derived from an EMBL/GenBank/DDBJ whole genome shotgun (WGS) entry which is preliminary data.</text>
</comment>
<proteinExistence type="predicted"/>
<evidence type="ECO:0000313" key="2">
    <source>
        <dbReference type="Proteomes" id="UP000311382"/>
    </source>
</evidence>
<organism evidence="1 2">
    <name type="scientific">Rhodotorula diobovata</name>
    <dbReference type="NCBI Taxonomy" id="5288"/>
    <lineage>
        <taxon>Eukaryota</taxon>
        <taxon>Fungi</taxon>
        <taxon>Dikarya</taxon>
        <taxon>Basidiomycota</taxon>
        <taxon>Pucciniomycotina</taxon>
        <taxon>Microbotryomycetes</taxon>
        <taxon>Sporidiobolales</taxon>
        <taxon>Sporidiobolaceae</taxon>
        <taxon>Rhodotorula</taxon>
    </lineage>
</organism>
<dbReference type="EMBL" id="SOZI01000003">
    <property type="protein sequence ID" value="TNY24312.1"/>
    <property type="molecule type" value="Genomic_DNA"/>
</dbReference>
<evidence type="ECO:0000313" key="1">
    <source>
        <dbReference type="EMBL" id="TNY24312.1"/>
    </source>
</evidence>
<accession>A0A5C5G7F1</accession>
<protein>
    <submittedName>
        <fullName evidence="1">Uncharacterized protein</fullName>
    </submittedName>
</protein>
<sequence>MPPALGDDEHDTVRSLRLNSGDVSFSGMLESLDEEQTARTCWDIMYGGGGATASTGEQRTGNVVMAPLVEQAVLVQAYAQLQKAGSSSLTPFHHAAAMYVDMQRLCGGVSMPNFNDCLLHALLVVFTLVSLETRPERPPPAYNRDLVTAPLRKAFTIVTSCNLPSGGLFALQDLVVARLSPTVRLDITFYDAGPYIETVVKRV</sequence>
<gene>
    <name evidence="1" type="ORF">DMC30DRAFT_387075</name>
</gene>
<dbReference type="Proteomes" id="UP000311382">
    <property type="component" value="Unassembled WGS sequence"/>
</dbReference>